<dbReference type="PANTHER" id="PTHR30042:SF2">
    <property type="entry name" value="POTASSIUM-TRANSPORTING ATPASE KDPC SUBUNIT"/>
    <property type="match status" value="1"/>
</dbReference>
<keyword evidence="10 11" id="KW-0472">Membrane</keyword>
<keyword evidence="6 11" id="KW-0067">ATP-binding</keyword>
<proteinExistence type="inferred from homology"/>
<dbReference type="GO" id="GO:0005886">
    <property type="term" value="C:plasma membrane"/>
    <property type="evidence" value="ECO:0007669"/>
    <property type="project" value="UniProtKB-SubCell"/>
</dbReference>
<dbReference type="HAMAP" id="MF_00276">
    <property type="entry name" value="KdpC"/>
    <property type="match status" value="1"/>
</dbReference>
<keyword evidence="3 11" id="KW-0633">Potassium transport</keyword>
<accession>A0A1E5KYZ6</accession>
<keyword evidence="1 11" id="KW-0813">Transport</keyword>
<gene>
    <name evidence="11" type="primary">kdpC</name>
    <name evidence="12" type="ORF">BCR26_02110</name>
</gene>
<sequence length="175" mass="18930">MKKIMITALKSVLLFTVICGVFYTVAVTAVGQLLFSEQANGSVVEAQIGTEKKVIGSKLIGQQFEGENYLHGRPTEVSQLSPVGSEQEKRIKERVAQEKNSEVPIELVTASGSGLDPEISLEAAEFQVERIAAARGMKNTQVRDIINQNVVGFNLGPITTKRVNVLGVNQMLDAS</sequence>
<feature type="transmembrane region" description="Helical" evidence="11">
    <location>
        <begin position="12"/>
        <end position="35"/>
    </location>
</feature>
<comment type="caution">
    <text evidence="12">The sequence shown here is derived from an EMBL/GenBank/DDBJ whole genome shotgun (WGS) entry which is preliminary data.</text>
</comment>
<dbReference type="PIRSF" id="PIRSF001296">
    <property type="entry name" value="K_ATPase_KdpC"/>
    <property type="match status" value="1"/>
</dbReference>
<name>A0A1E5KYZ6_9ENTE</name>
<keyword evidence="5 11" id="KW-0547">Nucleotide-binding</keyword>
<dbReference type="GO" id="GO:0005524">
    <property type="term" value="F:ATP binding"/>
    <property type="evidence" value="ECO:0007669"/>
    <property type="project" value="UniProtKB-UniRule"/>
</dbReference>
<protein>
    <recommendedName>
        <fullName evidence="11">Potassium-transporting ATPase KdpC subunit</fullName>
    </recommendedName>
    <alternativeName>
        <fullName evidence="11">ATP phosphohydrolase [potassium-transporting] C chain</fullName>
    </alternativeName>
    <alternativeName>
        <fullName evidence="11">Potassium-binding and translocating subunit C</fullName>
    </alternativeName>
    <alternativeName>
        <fullName evidence="11">Potassium-translocating ATPase C chain</fullName>
    </alternativeName>
</protein>
<keyword evidence="13" id="KW-1185">Reference proteome</keyword>
<evidence type="ECO:0000256" key="7">
    <source>
        <dbReference type="ARBA" id="ARBA00022958"/>
    </source>
</evidence>
<keyword evidence="4 11" id="KW-0812">Transmembrane</keyword>
<dbReference type="EMBL" id="MIEK01000012">
    <property type="protein sequence ID" value="OEH83085.1"/>
    <property type="molecule type" value="Genomic_DNA"/>
</dbReference>
<comment type="function">
    <text evidence="11">Part of the high-affinity ATP-driven potassium transport (or Kdp) system, which catalyzes the hydrolysis of ATP coupled with the electrogenic transport of potassium into the cytoplasm. This subunit acts as a catalytic chaperone that increases the ATP-binding affinity of the ATP-hydrolyzing subunit KdpB by the formation of a transient KdpB/KdpC/ATP ternary complex.</text>
</comment>
<keyword evidence="2 11" id="KW-1003">Cell membrane</keyword>
<dbReference type="Pfam" id="PF02669">
    <property type="entry name" value="KdpC"/>
    <property type="match status" value="1"/>
</dbReference>
<reference evidence="12 13" key="1">
    <citation type="submission" date="2016-09" db="EMBL/GenBank/DDBJ databases">
        <authorList>
            <person name="Capua I."/>
            <person name="De Benedictis P."/>
            <person name="Joannis T."/>
            <person name="Lombin L.H."/>
            <person name="Cattoli G."/>
        </authorList>
    </citation>
    <scope>NUCLEOTIDE SEQUENCE [LARGE SCALE GENOMIC DNA]</scope>
    <source>
        <strain evidence="12 13">LMG 25899</strain>
    </source>
</reference>
<evidence type="ECO:0000256" key="8">
    <source>
        <dbReference type="ARBA" id="ARBA00022989"/>
    </source>
</evidence>
<organism evidence="12 13">
    <name type="scientific">Enterococcus rivorum</name>
    <dbReference type="NCBI Taxonomy" id="762845"/>
    <lineage>
        <taxon>Bacteria</taxon>
        <taxon>Bacillati</taxon>
        <taxon>Bacillota</taxon>
        <taxon>Bacilli</taxon>
        <taxon>Lactobacillales</taxon>
        <taxon>Enterococcaceae</taxon>
        <taxon>Enterococcus</taxon>
    </lineage>
</organism>
<evidence type="ECO:0000256" key="2">
    <source>
        <dbReference type="ARBA" id="ARBA00022475"/>
    </source>
</evidence>
<keyword evidence="9 11" id="KW-0406">Ion transport</keyword>
<dbReference type="Proteomes" id="UP000095256">
    <property type="component" value="Unassembled WGS sequence"/>
</dbReference>
<comment type="subcellular location">
    <subcellularLocation>
        <location evidence="11">Cell membrane</location>
        <topology evidence="11">Single-pass membrane protein</topology>
    </subcellularLocation>
</comment>
<comment type="similarity">
    <text evidence="11">Belongs to the KdpC family.</text>
</comment>
<dbReference type="InterPro" id="IPR003820">
    <property type="entry name" value="KdpC"/>
</dbReference>
<evidence type="ECO:0000256" key="10">
    <source>
        <dbReference type="ARBA" id="ARBA00023136"/>
    </source>
</evidence>
<evidence type="ECO:0000256" key="5">
    <source>
        <dbReference type="ARBA" id="ARBA00022741"/>
    </source>
</evidence>
<evidence type="ECO:0000313" key="13">
    <source>
        <dbReference type="Proteomes" id="UP000095256"/>
    </source>
</evidence>
<dbReference type="RefSeq" id="WP_069698040.1">
    <property type="nucleotide sequence ID" value="NZ_JAGGMA010000002.1"/>
</dbReference>
<keyword evidence="7 11" id="KW-0630">Potassium</keyword>
<dbReference type="STRING" id="762845.BCR26_02110"/>
<evidence type="ECO:0000256" key="3">
    <source>
        <dbReference type="ARBA" id="ARBA00022538"/>
    </source>
</evidence>
<dbReference type="AlphaFoldDB" id="A0A1E5KYZ6"/>
<evidence type="ECO:0000256" key="11">
    <source>
        <dbReference type="HAMAP-Rule" id="MF_00276"/>
    </source>
</evidence>
<evidence type="ECO:0000256" key="1">
    <source>
        <dbReference type="ARBA" id="ARBA00022448"/>
    </source>
</evidence>
<keyword evidence="8 11" id="KW-1133">Transmembrane helix</keyword>
<evidence type="ECO:0000256" key="6">
    <source>
        <dbReference type="ARBA" id="ARBA00022840"/>
    </source>
</evidence>
<dbReference type="GO" id="GO:0008556">
    <property type="term" value="F:P-type potassium transmembrane transporter activity"/>
    <property type="evidence" value="ECO:0007669"/>
    <property type="project" value="InterPro"/>
</dbReference>
<dbReference type="PANTHER" id="PTHR30042">
    <property type="entry name" value="POTASSIUM-TRANSPORTING ATPASE C CHAIN"/>
    <property type="match status" value="1"/>
</dbReference>
<comment type="subunit">
    <text evidence="11">The system is composed of three essential subunits: KdpA, KdpB and KdpC.</text>
</comment>
<evidence type="ECO:0000256" key="9">
    <source>
        <dbReference type="ARBA" id="ARBA00023065"/>
    </source>
</evidence>
<evidence type="ECO:0000313" key="12">
    <source>
        <dbReference type="EMBL" id="OEH83085.1"/>
    </source>
</evidence>
<dbReference type="OrthoDB" id="9809491at2"/>
<evidence type="ECO:0000256" key="4">
    <source>
        <dbReference type="ARBA" id="ARBA00022692"/>
    </source>
</evidence>